<dbReference type="InterPro" id="IPR013022">
    <property type="entry name" value="Xyl_isomerase-like_TIM-brl"/>
</dbReference>
<sequence>MLQLVNLSNYASDLELIHNNPVCLEAFLNHHHLDGLEMMFCDSWNPRVHKKQWIQGVHLRFWPNWLDFWRGDRAELLRQFGSDAQIEACYGALTREGWLNVYRENLRIAKMAGAKYVVFHVSQARIPELFHWQFSFSDRQIIEATVEVINELVQSIPGDMELLFENLWWPGLTLKDKELTALLLDSVKHPKAGIMLDIGHLMNTNPELKNQDAGVDYVLKIVDNLEEYKHYIHGVHLHYSLSGNYIKQSRGAAMPQKDILAAAMSHVLRIDEHLPFSSPCVKKIINCVQPTYVVHEFMYTSINDWSEKIRIQQQALQYKER</sequence>
<dbReference type="Gene3D" id="3.20.20.150">
    <property type="entry name" value="Divalent-metal-dependent TIM barrel enzymes"/>
    <property type="match status" value="1"/>
</dbReference>
<protein>
    <submittedName>
        <fullName evidence="2">Xylose isomerase-like TIM barrel</fullName>
    </submittedName>
</protein>
<dbReference type="STRING" id="1123291.SAMN04490355_104115"/>
<accession>A0A1I4N4S3</accession>
<evidence type="ECO:0000313" key="3">
    <source>
        <dbReference type="Proteomes" id="UP000199520"/>
    </source>
</evidence>
<gene>
    <name evidence="2" type="ORF">SAMN04490355_104115</name>
</gene>
<dbReference type="RefSeq" id="WP_090940972.1">
    <property type="nucleotide sequence ID" value="NZ_FOTS01000041.1"/>
</dbReference>
<evidence type="ECO:0000259" key="1">
    <source>
        <dbReference type="Pfam" id="PF01261"/>
    </source>
</evidence>
<name>A0A1I4N4S3_9FIRM</name>
<organism evidence="2 3">
    <name type="scientific">Pelosinus propionicus DSM 13327</name>
    <dbReference type="NCBI Taxonomy" id="1123291"/>
    <lineage>
        <taxon>Bacteria</taxon>
        <taxon>Bacillati</taxon>
        <taxon>Bacillota</taxon>
        <taxon>Negativicutes</taxon>
        <taxon>Selenomonadales</taxon>
        <taxon>Sporomusaceae</taxon>
        <taxon>Pelosinus</taxon>
    </lineage>
</organism>
<feature type="domain" description="Xylose isomerase-like TIM barrel" evidence="1">
    <location>
        <begin position="102"/>
        <end position="241"/>
    </location>
</feature>
<dbReference type="InterPro" id="IPR036237">
    <property type="entry name" value="Xyl_isomerase-like_sf"/>
</dbReference>
<dbReference type="EMBL" id="FOTS01000041">
    <property type="protein sequence ID" value="SFM10584.1"/>
    <property type="molecule type" value="Genomic_DNA"/>
</dbReference>
<evidence type="ECO:0000313" key="2">
    <source>
        <dbReference type="EMBL" id="SFM10584.1"/>
    </source>
</evidence>
<keyword evidence="3" id="KW-1185">Reference proteome</keyword>
<dbReference type="GO" id="GO:0016853">
    <property type="term" value="F:isomerase activity"/>
    <property type="evidence" value="ECO:0007669"/>
    <property type="project" value="UniProtKB-KW"/>
</dbReference>
<keyword evidence="2" id="KW-0413">Isomerase</keyword>
<proteinExistence type="predicted"/>
<dbReference type="SUPFAM" id="SSF51658">
    <property type="entry name" value="Xylose isomerase-like"/>
    <property type="match status" value="1"/>
</dbReference>
<dbReference type="Pfam" id="PF01261">
    <property type="entry name" value="AP_endonuc_2"/>
    <property type="match status" value="1"/>
</dbReference>
<dbReference type="OrthoDB" id="6253202at2"/>
<dbReference type="AlphaFoldDB" id="A0A1I4N4S3"/>
<dbReference type="Proteomes" id="UP000199520">
    <property type="component" value="Unassembled WGS sequence"/>
</dbReference>
<reference evidence="3" key="1">
    <citation type="submission" date="2016-10" db="EMBL/GenBank/DDBJ databases">
        <authorList>
            <person name="Varghese N."/>
            <person name="Submissions S."/>
        </authorList>
    </citation>
    <scope>NUCLEOTIDE SEQUENCE [LARGE SCALE GENOMIC DNA]</scope>
    <source>
        <strain evidence="3">DSM 13327</strain>
    </source>
</reference>